<feature type="region of interest" description="Disordered" evidence="1">
    <location>
        <begin position="79"/>
        <end position="104"/>
    </location>
</feature>
<comment type="caution">
    <text evidence="2">The sequence shown here is derived from an EMBL/GenBank/DDBJ whole genome shotgun (WGS) entry which is preliminary data.</text>
</comment>
<organism evidence="2 3">
    <name type="scientific">Candidatus Uhrbacteria bacterium CG_4_9_14_3_um_filter_50_9</name>
    <dbReference type="NCBI Taxonomy" id="1975035"/>
    <lineage>
        <taxon>Bacteria</taxon>
        <taxon>Candidatus Uhriibacteriota</taxon>
    </lineage>
</organism>
<evidence type="ECO:0000313" key="2">
    <source>
        <dbReference type="EMBL" id="PJA45628.1"/>
    </source>
</evidence>
<evidence type="ECO:0000313" key="3">
    <source>
        <dbReference type="Proteomes" id="UP000229385"/>
    </source>
</evidence>
<dbReference type="AlphaFoldDB" id="A0A2M7XCL0"/>
<accession>A0A2M7XCL0</accession>
<gene>
    <name evidence="2" type="ORF">CO174_02160</name>
</gene>
<dbReference type="Proteomes" id="UP000229385">
    <property type="component" value="Unassembled WGS sequence"/>
</dbReference>
<proteinExistence type="predicted"/>
<protein>
    <submittedName>
        <fullName evidence="2">Uncharacterized protein</fullName>
    </submittedName>
</protein>
<reference evidence="3" key="1">
    <citation type="submission" date="2017-09" db="EMBL/GenBank/DDBJ databases">
        <title>Depth-based differentiation of microbial function through sediment-hosted aquifers and enrichment of novel symbionts in the deep terrestrial subsurface.</title>
        <authorList>
            <person name="Probst A.J."/>
            <person name="Ladd B."/>
            <person name="Jarett J.K."/>
            <person name="Geller-Mcgrath D.E."/>
            <person name="Sieber C.M.K."/>
            <person name="Emerson J.B."/>
            <person name="Anantharaman K."/>
            <person name="Thomas B.C."/>
            <person name="Malmstrom R."/>
            <person name="Stieglmeier M."/>
            <person name="Klingl A."/>
            <person name="Woyke T."/>
            <person name="Ryan C.M."/>
            <person name="Banfield J.F."/>
        </authorList>
    </citation>
    <scope>NUCLEOTIDE SEQUENCE [LARGE SCALE GENOMIC DNA]</scope>
</reference>
<name>A0A2M7XCL0_9BACT</name>
<dbReference type="EMBL" id="PFWU01000028">
    <property type="protein sequence ID" value="PJA45628.1"/>
    <property type="molecule type" value="Genomic_DNA"/>
</dbReference>
<evidence type="ECO:0000256" key="1">
    <source>
        <dbReference type="SAM" id="MobiDB-lite"/>
    </source>
</evidence>
<sequence>MDSAWGIQAAYVDLGDSAPVQMWVIDPTKVDTLHFTWETDDNVTLLWLVPHQNGRKVNVSVPGGIVQTPLWQVHPTKLMGRQNIGGNPTGGHVDRFSSSRGRRS</sequence>